<protein>
    <submittedName>
        <fullName evidence="1">Uncharacterized protein</fullName>
    </submittedName>
</protein>
<dbReference type="AlphaFoldDB" id="A0A094ZLQ0"/>
<dbReference type="STRING" id="104102.AtDm6_1681"/>
<evidence type="ECO:0000313" key="1">
    <source>
        <dbReference type="EMBL" id="KGB23246.1"/>
    </source>
</evidence>
<evidence type="ECO:0000313" key="2">
    <source>
        <dbReference type="Proteomes" id="UP000029448"/>
    </source>
</evidence>
<proteinExistence type="predicted"/>
<keyword evidence="2" id="KW-1185">Reference proteome</keyword>
<reference evidence="1 2" key="1">
    <citation type="submission" date="2014-06" db="EMBL/GenBank/DDBJ databases">
        <title>Functional and comparative genomic analyses of the Drosophila gut microbiota identify candidate symbiosis factors.</title>
        <authorList>
            <person name="Newell P.D."/>
            <person name="Chaston J.M."/>
            <person name="Douglas A.E."/>
        </authorList>
    </citation>
    <scope>NUCLEOTIDE SEQUENCE [LARGE SCALE GENOMIC DNA]</scope>
    <source>
        <strain evidence="1 2">DmCS_006</strain>
    </source>
</reference>
<dbReference type="Proteomes" id="UP000029448">
    <property type="component" value="Unassembled WGS sequence"/>
</dbReference>
<comment type="caution">
    <text evidence="1">The sequence shown here is derived from an EMBL/GenBank/DDBJ whole genome shotgun (WGS) entry which is preliminary data.</text>
</comment>
<gene>
    <name evidence="1" type="ORF">AtDm6_1681</name>
</gene>
<accession>A0A094ZLQ0</accession>
<dbReference type="PATRIC" id="fig|104102.7.peg.1662"/>
<name>A0A094ZLQ0_9PROT</name>
<sequence length="37" mass="4260">MALAERWQRMIIRPTNADEARAIFLSLDIFATIRVGL</sequence>
<organism evidence="1 2">
    <name type="scientific">Acetobacter tropicalis</name>
    <dbReference type="NCBI Taxonomy" id="104102"/>
    <lineage>
        <taxon>Bacteria</taxon>
        <taxon>Pseudomonadati</taxon>
        <taxon>Pseudomonadota</taxon>
        <taxon>Alphaproteobacteria</taxon>
        <taxon>Acetobacterales</taxon>
        <taxon>Acetobacteraceae</taxon>
        <taxon>Acetobacter</taxon>
    </lineage>
</organism>
<dbReference type="EMBL" id="JOKM01000062">
    <property type="protein sequence ID" value="KGB23246.1"/>
    <property type="molecule type" value="Genomic_DNA"/>
</dbReference>